<evidence type="ECO:0008006" key="4">
    <source>
        <dbReference type="Google" id="ProtNLM"/>
    </source>
</evidence>
<reference evidence="3" key="1">
    <citation type="journal article" date="2019" name="Int. J. Syst. Evol. Microbiol.">
        <title>The Global Catalogue of Microorganisms (GCM) 10K type strain sequencing project: providing services to taxonomists for standard genome sequencing and annotation.</title>
        <authorList>
            <consortium name="The Broad Institute Genomics Platform"/>
            <consortium name="The Broad Institute Genome Sequencing Center for Infectious Disease"/>
            <person name="Wu L."/>
            <person name="Ma J."/>
        </authorList>
    </citation>
    <scope>NUCLEOTIDE SEQUENCE [LARGE SCALE GENOMIC DNA]</scope>
    <source>
        <strain evidence="3">KCTC 42585</strain>
    </source>
</reference>
<gene>
    <name evidence="2" type="ORF">ACFSTG_10160</name>
</gene>
<evidence type="ECO:0000256" key="1">
    <source>
        <dbReference type="SAM" id="SignalP"/>
    </source>
</evidence>
<dbReference type="RefSeq" id="WP_380752032.1">
    <property type="nucleotide sequence ID" value="NZ_JBHULT010000009.1"/>
</dbReference>
<evidence type="ECO:0000313" key="3">
    <source>
        <dbReference type="Proteomes" id="UP001597468"/>
    </source>
</evidence>
<feature type="signal peptide" evidence="1">
    <location>
        <begin position="1"/>
        <end position="23"/>
    </location>
</feature>
<keyword evidence="3" id="KW-1185">Reference proteome</keyword>
<protein>
    <recommendedName>
        <fullName evidence="4">DUF4375 domain-containing protein</fullName>
    </recommendedName>
</protein>
<comment type="caution">
    <text evidence="2">The sequence shown here is derived from an EMBL/GenBank/DDBJ whole genome shotgun (WGS) entry which is preliminary data.</text>
</comment>
<name>A0ABW5IYW3_9FLAO</name>
<proteinExistence type="predicted"/>
<feature type="chain" id="PRO_5047030744" description="DUF4375 domain-containing protein" evidence="1">
    <location>
        <begin position="24"/>
        <end position="195"/>
    </location>
</feature>
<keyword evidence="1" id="KW-0732">Signal</keyword>
<dbReference type="EMBL" id="JBHULT010000009">
    <property type="protein sequence ID" value="MFD2518256.1"/>
    <property type="molecule type" value="Genomic_DNA"/>
</dbReference>
<dbReference type="Proteomes" id="UP001597468">
    <property type="component" value="Unassembled WGS sequence"/>
</dbReference>
<accession>A0ABW5IYW3</accession>
<evidence type="ECO:0000313" key="2">
    <source>
        <dbReference type="EMBL" id="MFD2518256.1"/>
    </source>
</evidence>
<organism evidence="2 3">
    <name type="scientific">Salinimicrobium flavum</name>
    <dbReference type="NCBI Taxonomy" id="1737065"/>
    <lineage>
        <taxon>Bacteria</taxon>
        <taxon>Pseudomonadati</taxon>
        <taxon>Bacteroidota</taxon>
        <taxon>Flavobacteriia</taxon>
        <taxon>Flavobacteriales</taxon>
        <taxon>Flavobacteriaceae</taxon>
        <taxon>Salinimicrobium</taxon>
    </lineage>
</organism>
<sequence length="195" mass="22810">MKIKRMKLKLFILLLTFSTVSHSQISENTGIYFAKEFSKDQALYKAKEFLITELINVDSTPTKFEVDPLAAASSGELTSLMYSCEEQNMSGLIFGFFGNRWNENGVNYQAYAFRNLNKSDALEILSKLEKIIDENSKYIRSDSDTNNISFTYQDIKFLIYRDGGEKIRVFWNGFDAEWEETAFNRTRRRFERRID</sequence>